<dbReference type="SUPFAM" id="SSF48371">
    <property type="entry name" value="ARM repeat"/>
    <property type="match status" value="1"/>
</dbReference>
<evidence type="ECO:0000313" key="2">
    <source>
        <dbReference type="WBParaSite" id="HCON_00027110-00001"/>
    </source>
</evidence>
<dbReference type="PANTHER" id="PTHR28592">
    <property type="entry name" value="ARMADILLO REPEAT-CONTAINING PROTEIN 1"/>
    <property type="match status" value="1"/>
</dbReference>
<accession>A0A7I4Y049</accession>
<dbReference type="PANTHER" id="PTHR28592:SF1">
    <property type="entry name" value="ARMADILLO REPEAT-CONTAINING PROTEIN 1"/>
    <property type="match status" value="1"/>
</dbReference>
<keyword evidence="1" id="KW-1185">Reference proteome</keyword>
<dbReference type="WBParaSite" id="HCON_00027110-00001">
    <property type="protein sequence ID" value="HCON_00027110-00001"/>
    <property type="gene ID" value="HCON_00027110"/>
</dbReference>
<proteinExistence type="predicted"/>
<dbReference type="Proteomes" id="UP000025227">
    <property type="component" value="Unplaced"/>
</dbReference>
<name>A0A7I4Y049_HAECO</name>
<dbReference type="InterPro" id="IPR016024">
    <property type="entry name" value="ARM-type_fold"/>
</dbReference>
<protein>
    <submittedName>
        <fullName evidence="2">Armadillo repeat-containing protein 1</fullName>
    </submittedName>
</protein>
<sequence>RFEERELKLDMGDSDQEKVVSTLKAYLKLCAKPPHRPLILKDQTILHVLKNFLEDDRVVVMTYLVKILLYLSENPDDALVLSNVEGLEEKLSAATEKSFPPNIVYNILIIISRLKSAQAKVARNRKEQNDPVPASAGDSCVGGGGNTNRKFVSRKSKQLIYEFDELWEDLKNEIERRVLAKRGVISIYFNTSSNRATIRTVLTVDANEITDLLFDCGCEMVTQVVKVDGVDELFKMYASEREKKVVKLPEYLDDLEVIDPKSCVVTNDYASAQKDGGGWFSTLSSFVKSSLW</sequence>
<dbReference type="AlphaFoldDB" id="A0A7I4Y049"/>
<dbReference type="OrthoDB" id="5784421at2759"/>
<organism evidence="1 2">
    <name type="scientific">Haemonchus contortus</name>
    <name type="common">Barber pole worm</name>
    <dbReference type="NCBI Taxonomy" id="6289"/>
    <lineage>
        <taxon>Eukaryota</taxon>
        <taxon>Metazoa</taxon>
        <taxon>Ecdysozoa</taxon>
        <taxon>Nematoda</taxon>
        <taxon>Chromadorea</taxon>
        <taxon>Rhabditida</taxon>
        <taxon>Rhabditina</taxon>
        <taxon>Rhabditomorpha</taxon>
        <taxon>Strongyloidea</taxon>
        <taxon>Trichostrongylidae</taxon>
        <taxon>Haemonchus</taxon>
    </lineage>
</organism>
<evidence type="ECO:0000313" key="1">
    <source>
        <dbReference type="Proteomes" id="UP000025227"/>
    </source>
</evidence>
<dbReference type="OMA" id="TIRAYYK"/>
<reference evidence="2" key="1">
    <citation type="submission" date="2020-12" db="UniProtKB">
        <authorList>
            <consortium name="WormBaseParasite"/>
        </authorList>
    </citation>
    <scope>IDENTIFICATION</scope>
    <source>
        <strain evidence="2">MHco3</strain>
    </source>
</reference>